<protein>
    <submittedName>
        <fullName evidence="3">TadE/TadG family type IV pilus assembly protein</fullName>
    </submittedName>
</protein>
<feature type="transmembrane region" description="Helical" evidence="1">
    <location>
        <begin position="6"/>
        <end position="23"/>
    </location>
</feature>
<evidence type="ECO:0000256" key="1">
    <source>
        <dbReference type="SAM" id="Phobius"/>
    </source>
</evidence>
<dbReference type="EMBL" id="JBHSFG010000011">
    <property type="protein sequence ID" value="MFC4463965.1"/>
    <property type="molecule type" value="Genomic_DNA"/>
</dbReference>
<evidence type="ECO:0000313" key="4">
    <source>
        <dbReference type="Proteomes" id="UP001596012"/>
    </source>
</evidence>
<comment type="caution">
    <text evidence="3">The sequence shown here is derived from an EMBL/GenBank/DDBJ whole genome shotgun (WGS) entry which is preliminary data.</text>
</comment>
<evidence type="ECO:0000259" key="2">
    <source>
        <dbReference type="Pfam" id="PF07811"/>
    </source>
</evidence>
<keyword evidence="1" id="KW-0812">Transmembrane</keyword>
<accession>A0ABV8YI55</accession>
<proteinExistence type="predicted"/>
<dbReference type="Pfam" id="PF07811">
    <property type="entry name" value="TadE"/>
    <property type="match status" value="1"/>
</dbReference>
<dbReference type="InterPro" id="IPR012495">
    <property type="entry name" value="TadE-like_dom"/>
</dbReference>
<keyword evidence="4" id="KW-1185">Reference proteome</keyword>
<name>A0ABV8YI55_9ACTN</name>
<reference evidence="4" key="1">
    <citation type="journal article" date="2019" name="Int. J. Syst. Evol. Microbiol.">
        <title>The Global Catalogue of Microorganisms (GCM) 10K type strain sequencing project: providing services to taxonomists for standard genome sequencing and annotation.</title>
        <authorList>
            <consortium name="The Broad Institute Genomics Platform"/>
            <consortium name="The Broad Institute Genome Sequencing Center for Infectious Disease"/>
            <person name="Wu L."/>
            <person name="Ma J."/>
        </authorList>
    </citation>
    <scope>NUCLEOTIDE SEQUENCE [LARGE SCALE GENOMIC DNA]</scope>
    <source>
        <strain evidence="4">DT43</strain>
    </source>
</reference>
<dbReference type="RefSeq" id="WP_386337877.1">
    <property type="nucleotide sequence ID" value="NZ_JBHSFG010000011.1"/>
</dbReference>
<gene>
    <name evidence="3" type="ORF">ACFPH6_05205</name>
</gene>
<keyword evidence="1" id="KW-1133">Transmembrane helix</keyword>
<evidence type="ECO:0000313" key="3">
    <source>
        <dbReference type="EMBL" id="MFC4463965.1"/>
    </source>
</evidence>
<keyword evidence="1" id="KW-0472">Membrane</keyword>
<feature type="domain" description="TadE-like" evidence="2">
    <location>
        <begin position="2"/>
        <end position="41"/>
    </location>
</feature>
<sequence>MTVELVLTIPILILMLWFLVYCGRLSDTRLQIEDAAHQAARAATLDRSRSAAAADARATAATTLSEAGVTCQTLSVAVRGTLQAGSTVTVAVSCTVGLHDLALLKVPGTTTLTAEFASPVDVYRSRTLGFAPSEVPRSTNRSAGVEQ</sequence>
<dbReference type="Proteomes" id="UP001596012">
    <property type="component" value="Unassembled WGS sequence"/>
</dbReference>
<organism evidence="3 4">
    <name type="scientific">Streptomyces xiangluensis</name>
    <dbReference type="NCBI Taxonomy" id="2665720"/>
    <lineage>
        <taxon>Bacteria</taxon>
        <taxon>Bacillati</taxon>
        <taxon>Actinomycetota</taxon>
        <taxon>Actinomycetes</taxon>
        <taxon>Kitasatosporales</taxon>
        <taxon>Streptomycetaceae</taxon>
        <taxon>Streptomyces</taxon>
    </lineage>
</organism>